<dbReference type="InterPro" id="IPR000873">
    <property type="entry name" value="AMP-dep_synth/lig_dom"/>
</dbReference>
<dbReference type="PANTHER" id="PTHR24096:SF420">
    <property type="entry name" value="LONG-CHAIN-FATTY-ACID--COA LIGASE-RELATED"/>
    <property type="match status" value="1"/>
</dbReference>
<keyword evidence="2" id="KW-0560">Oxidoreductase</keyword>
<name>A0A1Y5T8D1_9PROT</name>
<dbReference type="GO" id="GO:0016491">
    <property type="term" value="F:oxidoreductase activity"/>
    <property type="evidence" value="ECO:0007669"/>
    <property type="project" value="UniProtKB-KW"/>
</dbReference>
<organism evidence="2 3">
    <name type="scientific">Oceanibacterium hippocampi</name>
    <dbReference type="NCBI Taxonomy" id="745714"/>
    <lineage>
        <taxon>Bacteria</taxon>
        <taxon>Pseudomonadati</taxon>
        <taxon>Pseudomonadota</taxon>
        <taxon>Alphaproteobacteria</taxon>
        <taxon>Sneathiellales</taxon>
        <taxon>Sneathiellaceae</taxon>
        <taxon>Oceanibacterium</taxon>
    </lineage>
</organism>
<dbReference type="AlphaFoldDB" id="A0A1Y5T8D1"/>
<dbReference type="Proteomes" id="UP000193200">
    <property type="component" value="Unassembled WGS sequence"/>
</dbReference>
<feature type="domain" description="AMP-dependent synthetase/ligase" evidence="1">
    <location>
        <begin position="48"/>
        <end position="429"/>
    </location>
</feature>
<dbReference type="GO" id="GO:0016405">
    <property type="term" value="F:CoA-ligase activity"/>
    <property type="evidence" value="ECO:0007669"/>
    <property type="project" value="TreeGrafter"/>
</dbReference>
<dbReference type="OrthoDB" id="9803968at2"/>
<evidence type="ECO:0000313" key="3">
    <source>
        <dbReference type="Proteomes" id="UP000193200"/>
    </source>
</evidence>
<accession>A0A1Y5T8D1</accession>
<sequence length="616" mass="66156">MNITTPYLPLQRPAPAVTVTRRPDGVQIVECPIPPGAGPDSLANYMADSAARFPDRTFIAERGPDHAWREISFGAAWARSAAVAEWLIRNGAGADRPVFLIAGNSIAHALLMLGALRIGVALAPVSVNLALLDESYGKLRHAFNLVRPDIVFVDDGERMAPALTAIGAGLCTIVSAGRPSPVGKAVAFDALLEVAPGPEVAARAAAVTGDTVAKILFTSGSTGLPKAVINNHRMLTAAQGMAQAVAEPPDPENDPLVLLDWLPWHHTFGGNAHFNLVMRVAGTLYIDDGRPVPGLFEKTIENLREISPTRYSSVPTAYGMLVERLEEDQALRERFFSRLRLMAYGGASLAQDLHDRMQRLAVGTVGCRIPFMTGWGSTETAAVNAAVYWNSERVGLIGLPIPGASLKLVPVADKFEVRVRGPHIMPGYFGQPELDAAAFDEDGYYRIGDAVRWLDPAQPERGLAFAGRVGEDFKLATGTWVHTGALRVTLLESFEPFLRDLVIAGHDREAIGILAWPNLAAAARLAGLGADAGPEAIVADDTFRRLVAERLAGHNRAHPESSLRIGRMILLADPPSIEHGEITDEQYVNQRAVLERRADKVAALFAESPATDVLVG</sequence>
<dbReference type="EC" id="1.2.1.-" evidence="2"/>
<dbReference type="InParanoid" id="A0A1Y5T8D1"/>
<dbReference type="SUPFAM" id="SSF56801">
    <property type="entry name" value="Acetyl-CoA synthetase-like"/>
    <property type="match status" value="1"/>
</dbReference>
<protein>
    <submittedName>
        <fullName evidence="2">Carboxylic acid reductase</fullName>
        <ecNumber evidence="2">1.2.1.-</ecNumber>
    </submittedName>
</protein>
<dbReference type="InterPro" id="IPR020845">
    <property type="entry name" value="AMP-binding_CS"/>
</dbReference>
<dbReference type="RefSeq" id="WP_085883894.1">
    <property type="nucleotide sequence ID" value="NZ_FWFR01000002.1"/>
</dbReference>
<dbReference type="InterPro" id="IPR042099">
    <property type="entry name" value="ANL_N_sf"/>
</dbReference>
<dbReference type="Gene3D" id="3.40.50.12780">
    <property type="entry name" value="N-terminal domain of ligase-like"/>
    <property type="match status" value="1"/>
</dbReference>
<proteinExistence type="predicted"/>
<gene>
    <name evidence="2" type="primary">car</name>
    <name evidence="2" type="ORF">OCH7691_02549</name>
</gene>
<evidence type="ECO:0000259" key="1">
    <source>
        <dbReference type="Pfam" id="PF00501"/>
    </source>
</evidence>
<dbReference type="PROSITE" id="PS00455">
    <property type="entry name" value="AMP_BINDING"/>
    <property type="match status" value="1"/>
</dbReference>
<dbReference type="EMBL" id="FWFR01000002">
    <property type="protein sequence ID" value="SLN57874.1"/>
    <property type="molecule type" value="Genomic_DNA"/>
</dbReference>
<dbReference type="PANTHER" id="PTHR24096">
    <property type="entry name" value="LONG-CHAIN-FATTY-ACID--COA LIGASE"/>
    <property type="match status" value="1"/>
</dbReference>
<reference evidence="2 3" key="1">
    <citation type="submission" date="2017-03" db="EMBL/GenBank/DDBJ databases">
        <authorList>
            <person name="Afonso C.L."/>
            <person name="Miller P.J."/>
            <person name="Scott M.A."/>
            <person name="Spackman E."/>
            <person name="Goraichik I."/>
            <person name="Dimitrov K.M."/>
            <person name="Suarez D.L."/>
            <person name="Swayne D.E."/>
        </authorList>
    </citation>
    <scope>NUCLEOTIDE SEQUENCE [LARGE SCALE GENOMIC DNA]</scope>
    <source>
        <strain evidence="2 3">CECT 7691</strain>
    </source>
</reference>
<dbReference type="NCBIfam" id="NF009232">
    <property type="entry name" value="PRK12582.1"/>
    <property type="match status" value="1"/>
</dbReference>
<dbReference type="Pfam" id="PF00501">
    <property type="entry name" value="AMP-binding"/>
    <property type="match status" value="1"/>
</dbReference>
<evidence type="ECO:0000313" key="2">
    <source>
        <dbReference type="EMBL" id="SLN57874.1"/>
    </source>
</evidence>
<keyword evidence="3" id="KW-1185">Reference proteome</keyword>